<evidence type="ECO:0000313" key="2">
    <source>
        <dbReference type="Proteomes" id="UP000281955"/>
    </source>
</evidence>
<protein>
    <submittedName>
        <fullName evidence="1">Uncharacterized protein</fullName>
    </submittedName>
</protein>
<sequence length="144" mass="15917">MLAALALVVAACALPVWWTWPREGSAAALVRAERGGAPRSVEPGGVQRLGPWWRLEADPLSDSVVWQDRWWRTRTVPRDAALERALALPRRSPADDDYVFGRLVELRRDGVHGSSAEVAVGGLALVATAAYARRRPALRSRSRW</sequence>
<accession>A0A420XP33</accession>
<evidence type="ECO:0000313" key="1">
    <source>
        <dbReference type="EMBL" id="RKS73963.1"/>
    </source>
</evidence>
<proteinExistence type="predicted"/>
<reference evidence="1 2" key="1">
    <citation type="submission" date="2018-10" db="EMBL/GenBank/DDBJ databases">
        <title>Genomic Encyclopedia of Archaeal and Bacterial Type Strains, Phase II (KMG-II): from individual species to whole genera.</title>
        <authorList>
            <person name="Goeker M."/>
        </authorList>
    </citation>
    <scope>NUCLEOTIDE SEQUENCE [LARGE SCALE GENOMIC DNA]</scope>
    <source>
        <strain evidence="1 2">RP-AC37</strain>
    </source>
</reference>
<dbReference type="RefSeq" id="WP_121193747.1">
    <property type="nucleotide sequence ID" value="NZ_RBWV01000012.1"/>
</dbReference>
<organism evidence="1 2">
    <name type="scientific">Motilibacter peucedani</name>
    <dbReference type="NCBI Taxonomy" id="598650"/>
    <lineage>
        <taxon>Bacteria</taxon>
        <taxon>Bacillati</taxon>
        <taxon>Actinomycetota</taxon>
        <taxon>Actinomycetes</taxon>
        <taxon>Motilibacterales</taxon>
        <taxon>Motilibacteraceae</taxon>
        <taxon>Motilibacter</taxon>
    </lineage>
</organism>
<gene>
    <name evidence="1" type="ORF">CLV35_2459</name>
</gene>
<comment type="caution">
    <text evidence="1">The sequence shown here is derived from an EMBL/GenBank/DDBJ whole genome shotgun (WGS) entry which is preliminary data.</text>
</comment>
<dbReference type="AlphaFoldDB" id="A0A420XP33"/>
<dbReference type="InParanoid" id="A0A420XP33"/>
<dbReference type="Proteomes" id="UP000281955">
    <property type="component" value="Unassembled WGS sequence"/>
</dbReference>
<keyword evidence="2" id="KW-1185">Reference proteome</keyword>
<name>A0A420XP33_9ACTN</name>
<dbReference type="EMBL" id="RBWV01000012">
    <property type="protein sequence ID" value="RKS73963.1"/>
    <property type="molecule type" value="Genomic_DNA"/>
</dbReference>